<dbReference type="AlphaFoldDB" id="A0A517SZN2"/>
<organism evidence="1 2">
    <name type="scientific">Stieleria bergensis</name>
    <dbReference type="NCBI Taxonomy" id="2528025"/>
    <lineage>
        <taxon>Bacteria</taxon>
        <taxon>Pseudomonadati</taxon>
        <taxon>Planctomycetota</taxon>
        <taxon>Planctomycetia</taxon>
        <taxon>Pirellulales</taxon>
        <taxon>Pirellulaceae</taxon>
        <taxon>Stieleria</taxon>
    </lineage>
</organism>
<sequence>MGPVPRVRCATLGYEYGTPTAFGTDVGCRACLGSFGNECGTPSAFGTLDPIVNATALELAGD</sequence>
<name>A0A517SZN2_9BACT</name>
<evidence type="ECO:0000313" key="2">
    <source>
        <dbReference type="Proteomes" id="UP000315003"/>
    </source>
</evidence>
<reference evidence="1 2" key="1">
    <citation type="submission" date="2019-02" db="EMBL/GenBank/DDBJ databases">
        <title>Deep-cultivation of Planctomycetes and their phenomic and genomic characterization uncovers novel biology.</title>
        <authorList>
            <person name="Wiegand S."/>
            <person name="Jogler M."/>
            <person name="Boedeker C."/>
            <person name="Pinto D."/>
            <person name="Vollmers J."/>
            <person name="Rivas-Marin E."/>
            <person name="Kohn T."/>
            <person name="Peeters S.H."/>
            <person name="Heuer A."/>
            <person name="Rast P."/>
            <person name="Oberbeckmann S."/>
            <person name="Bunk B."/>
            <person name="Jeske O."/>
            <person name="Meyerdierks A."/>
            <person name="Storesund J.E."/>
            <person name="Kallscheuer N."/>
            <person name="Luecker S."/>
            <person name="Lage O.M."/>
            <person name="Pohl T."/>
            <person name="Merkel B.J."/>
            <person name="Hornburger P."/>
            <person name="Mueller R.-W."/>
            <person name="Bruemmer F."/>
            <person name="Labrenz M."/>
            <person name="Spormann A.M."/>
            <person name="Op den Camp H."/>
            <person name="Overmann J."/>
            <person name="Amann R."/>
            <person name="Jetten M.S.M."/>
            <person name="Mascher T."/>
            <person name="Medema M.H."/>
            <person name="Devos D.P."/>
            <person name="Kaster A.-K."/>
            <person name="Ovreas L."/>
            <person name="Rohde M."/>
            <person name="Galperin M.Y."/>
            <person name="Jogler C."/>
        </authorList>
    </citation>
    <scope>NUCLEOTIDE SEQUENCE [LARGE SCALE GENOMIC DNA]</scope>
    <source>
        <strain evidence="1 2">SV_7m_r</strain>
    </source>
</reference>
<dbReference type="EMBL" id="CP036272">
    <property type="protein sequence ID" value="QDT61596.1"/>
    <property type="molecule type" value="Genomic_DNA"/>
</dbReference>
<dbReference type="Proteomes" id="UP000315003">
    <property type="component" value="Chromosome"/>
</dbReference>
<evidence type="ECO:0000313" key="1">
    <source>
        <dbReference type="EMBL" id="QDT61596.1"/>
    </source>
</evidence>
<proteinExistence type="predicted"/>
<keyword evidence="2" id="KW-1185">Reference proteome</keyword>
<accession>A0A517SZN2</accession>
<gene>
    <name evidence="1" type="ORF">SV7mr_41330</name>
</gene>
<protein>
    <submittedName>
        <fullName evidence="1">Uncharacterized protein</fullName>
    </submittedName>
</protein>